<organism evidence="1 2">
    <name type="scientific">Catenuloplanes indicus</name>
    <dbReference type="NCBI Taxonomy" id="137267"/>
    <lineage>
        <taxon>Bacteria</taxon>
        <taxon>Bacillati</taxon>
        <taxon>Actinomycetota</taxon>
        <taxon>Actinomycetes</taxon>
        <taxon>Micromonosporales</taxon>
        <taxon>Micromonosporaceae</taxon>
        <taxon>Catenuloplanes</taxon>
    </lineage>
</organism>
<accession>A0AAE3VW72</accession>
<sequence length="48" mass="5030">MARDWPGGLTTLITPDEVSVSGPPDATFGALAPVAVSETLREAYRLLS</sequence>
<reference evidence="1 2" key="1">
    <citation type="submission" date="2023-07" db="EMBL/GenBank/DDBJ databases">
        <title>Sequencing the genomes of 1000 actinobacteria strains.</title>
        <authorList>
            <person name="Klenk H.-P."/>
        </authorList>
    </citation>
    <scope>NUCLEOTIDE SEQUENCE [LARGE SCALE GENOMIC DNA]</scope>
    <source>
        <strain evidence="1 2">DSM 44709</strain>
    </source>
</reference>
<comment type="caution">
    <text evidence="1">The sequence shown here is derived from an EMBL/GenBank/DDBJ whole genome shotgun (WGS) entry which is preliminary data.</text>
</comment>
<name>A0AAE3VW72_9ACTN</name>
<keyword evidence="2" id="KW-1185">Reference proteome</keyword>
<dbReference type="AlphaFoldDB" id="A0AAE3VW72"/>
<evidence type="ECO:0000313" key="2">
    <source>
        <dbReference type="Proteomes" id="UP001240236"/>
    </source>
</evidence>
<evidence type="ECO:0000313" key="1">
    <source>
        <dbReference type="EMBL" id="MDQ0364372.1"/>
    </source>
</evidence>
<protein>
    <submittedName>
        <fullName evidence="1">Uncharacterized protein</fullName>
    </submittedName>
</protein>
<dbReference type="RefSeq" id="WP_307235728.1">
    <property type="nucleotide sequence ID" value="NZ_JAUSUZ010000001.1"/>
</dbReference>
<proteinExistence type="predicted"/>
<dbReference type="EMBL" id="JAUSUZ010000001">
    <property type="protein sequence ID" value="MDQ0364372.1"/>
    <property type="molecule type" value="Genomic_DNA"/>
</dbReference>
<gene>
    <name evidence="1" type="ORF">J2S42_001041</name>
</gene>
<dbReference type="Proteomes" id="UP001240236">
    <property type="component" value="Unassembled WGS sequence"/>
</dbReference>